<dbReference type="PANTHER" id="PTHR30368:SF2">
    <property type="entry name" value="SULFATE-BINDING PROTEIN"/>
    <property type="match status" value="1"/>
</dbReference>
<dbReference type="GO" id="GO:0042597">
    <property type="term" value="C:periplasmic space"/>
    <property type="evidence" value="ECO:0007669"/>
    <property type="project" value="UniProtKB-SubCell"/>
</dbReference>
<evidence type="ECO:0000256" key="4">
    <source>
        <dbReference type="ARBA" id="ARBA00022729"/>
    </source>
</evidence>
<dbReference type="Gene3D" id="3.40.190.10">
    <property type="entry name" value="Periplasmic binding protein-like II"/>
    <property type="match status" value="2"/>
</dbReference>
<evidence type="ECO:0000256" key="2">
    <source>
        <dbReference type="ARBA" id="ARBA00006099"/>
    </source>
</evidence>
<keyword evidence="7" id="KW-1185">Reference proteome</keyword>
<evidence type="ECO:0000256" key="3">
    <source>
        <dbReference type="ARBA" id="ARBA00022448"/>
    </source>
</evidence>
<accession>A0AA90NQR2</accession>
<dbReference type="Pfam" id="PF13531">
    <property type="entry name" value="SBP_bac_11"/>
    <property type="match status" value="1"/>
</dbReference>
<reference evidence="6" key="1">
    <citation type="submission" date="2023-08" db="EMBL/GenBank/DDBJ databases">
        <title>The draft genome of Tsukamurella strandjordii strain 050030.</title>
        <authorList>
            <person name="Zhao F."/>
            <person name="Feng Y."/>
            <person name="Zong Z."/>
        </authorList>
    </citation>
    <scope>NUCLEOTIDE SEQUENCE</scope>
    <source>
        <strain evidence="6">050030</strain>
    </source>
</reference>
<dbReference type="GO" id="GO:1902358">
    <property type="term" value="P:sulfate transmembrane transport"/>
    <property type="evidence" value="ECO:0007669"/>
    <property type="project" value="InterPro"/>
</dbReference>
<keyword evidence="4" id="KW-0732">Signal</keyword>
<gene>
    <name evidence="6" type="ORF">Q7X28_13735</name>
</gene>
<dbReference type="SUPFAM" id="SSF53850">
    <property type="entry name" value="Periplasmic binding protein-like II"/>
    <property type="match status" value="1"/>
</dbReference>
<dbReference type="PANTHER" id="PTHR30368">
    <property type="entry name" value="SULFATE-BINDING PROTEIN"/>
    <property type="match status" value="1"/>
</dbReference>
<organism evidence="6 7">
    <name type="scientific">Tsukamurella strandjordii</name>
    <dbReference type="NCBI Taxonomy" id="147577"/>
    <lineage>
        <taxon>Bacteria</taxon>
        <taxon>Bacillati</taxon>
        <taxon>Actinomycetota</taxon>
        <taxon>Actinomycetes</taxon>
        <taxon>Mycobacteriales</taxon>
        <taxon>Tsukamurellaceae</taxon>
        <taxon>Tsukamurella</taxon>
    </lineage>
</organism>
<keyword evidence="5" id="KW-0574">Periplasm</keyword>
<keyword evidence="3" id="KW-0813">Transport</keyword>
<dbReference type="EMBL" id="JAUTIX010000005">
    <property type="protein sequence ID" value="MDP0398989.1"/>
    <property type="molecule type" value="Genomic_DNA"/>
</dbReference>
<dbReference type="NCBIfam" id="TIGR00971">
    <property type="entry name" value="3a0106s03"/>
    <property type="match status" value="1"/>
</dbReference>
<comment type="subcellular location">
    <subcellularLocation>
        <location evidence="1">Periplasm</location>
    </subcellularLocation>
</comment>
<evidence type="ECO:0000313" key="6">
    <source>
        <dbReference type="EMBL" id="MDP0398989.1"/>
    </source>
</evidence>
<sequence length="372" mass="39450">MIDKTRRGTAAWSHRGRASSIVVIALSLLLAACGGGSTDVPNGADISSGRYQVNLVGFAAAKPAFDVAIPLFRKTNPDVGFSQSYGASGDQSRKVARHVPADVVNFSVQPDVTRDVKAGVIDKTWEKTYPYDSVPFTSLVAVVVRPGNPKNIRDWNDLLKPGVEVVTPNPASSGSAKWNLLAPYAALSDGGKNPKQGLDFVKELIRDHTTVSPGSGRDATAAFDSGQGDVLLSYESEAVLMQRQNKADGKPPVEYFFPPQTFRIELPVAVVNTAQDPEAAERFVKFLFSPEAQRALPDSGFRASDPTVAAETTGLFSAQPQQVWTIKQLGAELGKGTAAKNNGKDLAGWSAVDAALFGDKGTIAAAYKTGGK</sequence>
<evidence type="ECO:0000256" key="1">
    <source>
        <dbReference type="ARBA" id="ARBA00004418"/>
    </source>
</evidence>
<evidence type="ECO:0000256" key="5">
    <source>
        <dbReference type="ARBA" id="ARBA00022764"/>
    </source>
</evidence>
<dbReference type="Proteomes" id="UP001178281">
    <property type="component" value="Unassembled WGS sequence"/>
</dbReference>
<dbReference type="GO" id="GO:0140104">
    <property type="term" value="F:molecular carrier activity"/>
    <property type="evidence" value="ECO:0007669"/>
    <property type="project" value="InterPro"/>
</dbReference>
<dbReference type="AlphaFoldDB" id="A0AA90NQR2"/>
<evidence type="ECO:0000313" key="7">
    <source>
        <dbReference type="Proteomes" id="UP001178281"/>
    </source>
</evidence>
<proteinExistence type="inferred from homology"/>
<name>A0AA90NQR2_9ACTN</name>
<dbReference type="PROSITE" id="PS51257">
    <property type="entry name" value="PROKAR_LIPOPROTEIN"/>
    <property type="match status" value="1"/>
</dbReference>
<dbReference type="RefSeq" id="WP_305111748.1">
    <property type="nucleotide sequence ID" value="NZ_BAAAII010000002.1"/>
</dbReference>
<dbReference type="InterPro" id="IPR005669">
    <property type="entry name" value="Thiosulph/SO4-bd"/>
</dbReference>
<comment type="caution">
    <text evidence="6">The sequence shown here is derived from an EMBL/GenBank/DDBJ whole genome shotgun (WGS) entry which is preliminary data.</text>
</comment>
<protein>
    <submittedName>
        <fullName evidence="6">Sulfate ABC transporter substrate-binding protein</fullName>
    </submittedName>
</protein>
<comment type="similarity">
    <text evidence="2">Belongs to the prokaryotic sulfate-binding protein family.</text>
</comment>